<proteinExistence type="predicted"/>
<dbReference type="AlphaFoldDB" id="A0AAE3XP74"/>
<evidence type="ECO:0000313" key="1">
    <source>
        <dbReference type="EMBL" id="MDR6240067.1"/>
    </source>
</evidence>
<dbReference type="Proteomes" id="UP001185092">
    <property type="component" value="Unassembled WGS sequence"/>
</dbReference>
<gene>
    <name evidence="1" type="ORF">HNQ88_003115</name>
</gene>
<dbReference type="Gene3D" id="6.10.320.10">
    <property type="match status" value="1"/>
</dbReference>
<sequence>MKLIKALSEKNKLARNIKDIQKKISTHNSYIAGNTAIYDTKQLLTDLNKNIESIIKVKSEITRANQIKIESIYKLSELKSLANFLKKLDIKEGKVKESSYNSEVNEWESVLTNIERDQLVLELESQIEDLQMEMDRFNFDTDI</sequence>
<accession>A0AAE3XP74</accession>
<dbReference type="RefSeq" id="WP_309939899.1">
    <property type="nucleotide sequence ID" value="NZ_AP025305.1"/>
</dbReference>
<keyword evidence="2" id="KW-1185">Reference proteome</keyword>
<dbReference type="EMBL" id="JAVDQD010000003">
    <property type="protein sequence ID" value="MDR6240067.1"/>
    <property type="molecule type" value="Genomic_DNA"/>
</dbReference>
<organism evidence="1 2">
    <name type="scientific">Aureibacter tunicatorum</name>
    <dbReference type="NCBI Taxonomy" id="866807"/>
    <lineage>
        <taxon>Bacteria</taxon>
        <taxon>Pseudomonadati</taxon>
        <taxon>Bacteroidota</taxon>
        <taxon>Cytophagia</taxon>
        <taxon>Cytophagales</taxon>
        <taxon>Persicobacteraceae</taxon>
        <taxon>Aureibacter</taxon>
    </lineage>
</organism>
<reference evidence="1" key="1">
    <citation type="submission" date="2023-07" db="EMBL/GenBank/DDBJ databases">
        <title>Genomic Encyclopedia of Type Strains, Phase IV (KMG-IV): sequencing the most valuable type-strain genomes for metagenomic binning, comparative biology and taxonomic classification.</title>
        <authorList>
            <person name="Goeker M."/>
        </authorList>
    </citation>
    <scope>NUCLEOTIDE SEQUENCE</scope>
    <source>
        <strain evidence="1">DSM 26174</strain>
    </source>
</reference>
<name>A0AAE3XP74_9BACT</name>
<comment type="caution">
    <text evidence="1">The sequence shown here is derived from an EMBL/GenBank/DDBJ whole genome shotgun (WGS) entry which is preliminary data.</text>
</comment>
<protein>
    <submittedName>
        <fullName evidence="1">DNA repair ATPase RecN</fullName>
    </submittedName>
</protein>
<evidence type="ECO:0000313" key="2">
    <source>
        <dbReference type="Proteomes" id="UP001185092"/>
    </source>
</evidence>